<dbReference type="CDD" id="cd18773">
    <property type="entry name" value="PDC1_HK_sensor"/>
    <property type="match status" value="1"/>
</dbReference>
<dbReference type="Pfam" id="PF02518">
    <property type="entry name" value="HATPase_c"/>
    <property type="match status" value="1"/>
</dbReference>
<dbReference type="InterPro" id="IPR000014">
    <property type="entry name" value="PAS"/>
</dbReference>
<reference evidence="5 6" key="1">
    <citation type="submission" date="2023-07" db="EMBL/GenBank/DDBJ databases">
        <title>Sorghum-associated microbial communities from plants grown in Nebraska, USA.</title>
        <authorList>
            <person name="Schachtman D."/>
        </authorList>
    </citation>
    <scope>NUCLEOTIDE SEQUENCE [LARGE SCALE GENOMIC DNA]</scope>
    <source>
        <strain evidence="5 6">BE240</strain>
    </source>
</reference>
<dbReference type="Proteomes" id="UP001265550">
    <property type="component" value="Unassembled WGS sequence"/>
</dbReference>
<dbReference type="InterPro" id="IPR011712">
    <property type="entry name" value="Sig_transdc_His_kin_sub3_dim/P"/>
</dbReference>
<dbReference type="CDD" id="cd00130">
    <property type="entry name" value="PAS"/>
    <property type="match status" value="1"/>
</dbReference>
<evidence type="ECO:0000256" key="3">
    <source>
        <dbReference type="ARBA" id="ARBA00023012"/>
    </source>
</evidence>
<evidence type="ECO:0000313" key="5">
    <source>
        <dbReference type="EMBL" id="MDR7092560.1"/>
    </source>
</evidence>
<dbReference type="Pfam" id="PF08448">
    <property type="entry name" value="PAS_4"/>
    <property type="match status" value="1"/>
</dbReference>
<dbReference type="InterPro" id="IPR050482">
    <property type="entry name" value="Sensor_HK_TwoCompSys"/>
</dbReference>
<dbReference type="PANTHER" id="PTHR24421">
    <property type="entry name" value="NITRATE/NITRITE SENSOR PROTEIN NARX-RELATED"/>
    <property type="match status" value="1"/>
</dbReference>
<gene>
    <name evidence="5" type="ORF">J2X09_000283</name>
</gene>
<dbReference type="EMBL" id="JAVDWE010000001">
    <property type="protein sequence ID" value="MDR7092560.1"/>
    <property type="molecule type" value="Genomic_DNA"/>
</dbReference>
<comment type="caution">
    <text evidence="5">The sequence shown here is derived from an EMBL/GenBank/DDBJ whole genome shotgun (WGS) entry which is preliminary data.</text>
</comment>
<dbReference type="Gene3D" id="3.30.565.10">
    <property type="entry name" value="Histidine kinase-like ATPase, C-terminal domain"/>
    <property type="match status" value="1"/>
</dbReference>
<evidence type="ECO:0000256" key="1">
    <source>
        <dbReference type="ARBA" id="ARBA00022679"/>
    </source>
</evidence>
<dbReference type="SMART" id="SM00091">
    <property type="entry name" value="PAS"/>
    <property type="match status" value="1"/>
</dbReference>
<proteinExistence type="predicted"/>
<dbReference type="InterPro" id="IPR003594">
    <property type="entry name" value="HATPase_dom"/>
</dbReference>
<dbReference type="InterPro" id="IPR013656">
    <property type="entry name" value="PAS_4"/>
</dbReference>
<evidence type="ECO:0000313" key="6">
    <source>
        <dbReference type="Proteomes" id="UP001265550"/>
    </source>
</evidence>
<dbReference type="SUPFAM" id="SSF55785">
    <property type="entry name" value="PYP-like sensor domain (PAS domain)"/>
    <property type="match status" value="1"/>
</dbReference>
<protein>
    <submittedName>
        <fullName evidence="5">PAS domain S-box-containing protein</fullName>
    </submittedName>
</protein>
<name>A0ABU1V579_9BURK</name>
<dbReference type="PROSITE" id="PS50112">
    <property type="entry name" value="PAS"/>
    <property type="match status" value="1"/>
</dbReference>
<dbReference type="InterPro" id="IPR036890">
    <property type="entry name" value="HATPase_C_sf"/>
</dbReference>
<dbReference type="Pfam" id="PF07730">
    <property type="entry name" value="HisKA_3"/>
    <property type="match status" value="1"/>
</dbReference>
<dbReference type="SUPFAM" id="SSF55874">
    <property type="entry name" value="ATPase domain of HSP90 chaperone/DNA topoisomerase II/histidine kinase"/>
    <property type="match status" value="1"/>
</dbReference>
<dbReference type="NCBIfam" id="TIGR00229">
    <property type="entry name" value="sensory_box"/>
    <property type="match status" value="1"/>
</dbReference>
<dbReference type="CDD" id="cd16917">
    <property type="entry name" value="HATPase_UhpB-NarQ-NarX-like"/>
    <property type="match status" value="1"/>
</dbReference>
<dbReference type="InterPro" id="IPR035965">
    <property type="entry name" value="PAS-like_dom_sf"/>
</dbReference>
<keyword evidence="3" id="KW-0902">Two-component regulatory system</keyword>
<sequence>MVSTERILANELERRASFRVEQATQLYADQLSRVLARRTAELQLLGEMARAEIRVEHWRDQMQRLKASSGSYVWIGVTNAYGQVEAATDGLLEGVSIATRGVYVNGKEGLWFGSLHPPVALVEPLRNTGRSVPAALADIAMPVLDANGDQRGVLASHLDAGYFETLRQNVLGPLDARRLLTLALVDREGRVLLGERPNVSESEWRALFAEPGGSSRALQDANNETYLLSRSPIQPTDSALRTDWQVVGSQPLSAALAPVRQFERGLLVWGGLTTLLLGFAGFAASRHLSRPYSESEQSLREQGEVLSAVINSASDAVISVGLDGRITLFNPAAARIFGHPAGSMMGQPLDVLLPPVHRSQHMGYLQRFAESQATTRPMGVGRVTGLHASGHMLELEASISQITVRGNKVLTAILRDVTERVRGERALAQSRLELSELTHRLLQQEKQTTRKLAQTLHDQLGQTLGAIRLTFDSLQGQLLPSLPHKVQERAVKLGEMIETANAEVRQALVELRPPLLDESGLQVALENEVQVRARDAETVALCARVSSSAAGVRWPADVEYAAFMVAREALANAVLHAQASKVIIDVDGTPGRLRLCVTDDGKGLSPDLAAGRPGHLGIVGMRERALAIGARMEAKGSPNGGTVISLTWQAKPDAPGTATSHARP</sequence>
<keyword evidence="2" id="KW-0418">Kinase</keyword>
<feature type="domain" description="PAS" evidence="4">
    <location>
        <begin position="302"/>
        <end position="372"/>
    </location>
</feature>
<keyword evidence="6" id="KW-1185">Reference proteome</keyword>
<accession>A0ABU1V579</accession>
<evidence type="ECO:0000256" key="2">
    <source>
        <dbReference type="ARBA" id="ARBA00022777"/>
    </source>
</evidence>
<evidence type="ECO:0000259" key="4">
    <source>
        <dbReference type="PROSITE" id="PS50112"/>
    </source>
</evidence>
<dbReference type="Gene3D" id="3.30.450.20">
    <property type="entry name" value="PAS domain"/>
    <property type="match status" value="2"/>
</dbReference>
<keyword evidence="1" id="KW-0808">Transferase</keyword>
<dbReference type="SMART" id="SM00387">
    <property type="entry name" value="HATPase_c"/>
    <property type="match status" value="1"/>
</dbReference>
<organism evidence="5 6">
    <name type="scientific">Hydrogenophaga laconesensis</name>
    <dbReference type="NCBI Taxonomy" id="1805971"/>
    <lineage>
        <taxon>Bacteria</taxon>
        <taxon>Pseudomonadati</taxon>
        <taxon>Pseudomonadota</taxon>
        <taxon>Betaproteobacteria</taxon>
        <taxon>Burkholderiales</taxon>
        <taxon>Comamonadaceae</taxon>
        <taxon>Hydrogenophaga</taxon>
    </lineage>
</organism>
<dbReference type="Gene3D" id="1.20.5.1930">
    <property type="match status" value="1"/>
</dbReference>